<evidence type="ECO:0000259" key="7">
    <source>
        <dbReference type="PROSITE" id="PS50262"/>
    </source>
</evidence>
<reference evidence="9" key="1">
    <citation type="submission" date="2022-11" db="UniProtKB">
        <authorList>
            <consortium name="WormBaseParasite"/>
        </authorList>
    </citation>
    <scope>IDENTIFICATION</scope>
</reference>
<dbReference type="SUPFAM" id="SSF81321">
    <property type="entry name" value="Family A G protein-coupled receptor-like"/>
    <property type="match status" value="1"/>
</dbReference>
<feature type="transmembrane region" description="Helical" evidence="6">
    <location>
        <begin position="58"/>
        <end position="79"/>
    </location>
</feature>
<evidence type="ECO:0000256" key="3">
    <source>
        <dbReference type="ARBA" id="ARBA00022989"/>
    </source>
</evidence>
<evidence type="ECO:0000256" key="2">
    <source>
        <dbReference type="ARBA" id="ARBA00022692"/>
    </source>
</evidence>
<dbReference type="Proteomes" id="UP000887565">
    <property type="component" value="Unplaced"/>
</dbReference>
<comment type="subcellular location">
    <subcellularLocation>
        <location evidence="1">Membrane</location>
    </subcellularLocation>
</comment>
<name>A0A915K1W9_ROMCU</name>
<keyword evidence="5" id="KW-0675">Receptor</keyword>
<dbReference type="InterPro" id="IPR052954">
    <property type="entry name" value="GPCR-Ligand_Int"/>
</dbReference>
<dbReference type="GO" id="GO:0016020">
    <property type="term" value="C:membrane"/>
    <property type="evidence" value="ECO:0007669"/>
    <property type="project" value="UniProtKB-SubCell"/>
</dbReference>
<keyword evidence="3 6" id="KW-1133">Transmembrane helix</keyword>
<dbReference type="InterPro" id="IPR000276">
    <property type="entry name" value="GPCR_Rhodpsn"/>
</dbReference>
<evidence type="ECO:0000313" key="8">
    <source>
        <dbReference type="Proteomes" id="UP000887565"/>
    </source>
</evidence>
<dbReference type="OMA" id="WMIARTS"/>
<feature type="transmembrane region" description="Helical" evidence="6">
    <location>
        <begin position="130"/>
        <end position="156"/>
    </location>
</feature>
<feature type="transmembrane region" description="Helical" evidence="6">
    <location>
        <begin position="177"/>
        <end position="198"/>
    </location>
</feature>
<feature type="domain" description="G-protein coupled receptors family 1 profile" evidence="7">
    <location>
        <begin position="56"/>
        <end position="191"/>
    </location>
</feature>
<sequence>MRWLYTITNLSRLKNFTHLNASRIELLNRTEEHFCQWVEVPKLWNTFEIFDYLLTGPLLTLVLIVGLFGGYFCLATFWLGCKNLRIYIYLLVLAVWDVLYLLTAFYLYNLPVYIYQEIVHFGPLIIFQPYIYYLSAVARTGCIWSVLVIAVERYLALCHPFKFQSWSGTGSHQQQRLTTIFCSMVLGMVISCCSSKLFSQCHRCQLKFNEYFRG</sequence>
<dbReference type="PANTHER" id="PTHR46641">
    <property type="entry name" value="FMRFAMIDE RECEPTOR-RELATED"/>
    <property type="match status" value="1"/>
</dbReference>
<organism evidence="8 9">
    <name type="scientific">Romanomermis culicivorax</name>
    <name type="common">Nematode worm</name>
    <dbReference type="NCBI Taxonomy" id="13658"/>
    <lineage>
        <taxon>Eukaryota</taxon>
        <taxon>Metazoa</taxon>
        <taxon>Ecdysozoa</taxon>
        <taxon>Nematoda</taxon>
        <taxon>Enoplea</taxon>
        <taxon>Dorylaimia</taxon>
        <taxon>Mermithida</taxon>
        <taxon>Mermithoidea</taxon>
        <taxon>Mermithidae</taxon>
        <taxon>Romanomermis</taxon>
    </lineage>
</organism>
<comment type="similarity">
    <text evidence="5">Belongs to the G-protein coupled receptor 1 family.</text>
</comment>
<keyword evidence="2 5" id="KW-0812">Transmembrane</keyword>
<feature type="transmembrane region" description="Helical" evidence="6">
    <location>
        <begin position="86"/>
        <end position="110"/>
    </location>
</feature>
<proteinExistence type="inferred from homology"/>
<keyword evidence="5" id="KW-0807">Transducer</keyword>
<evidence type="ECO:0000313" key="9">
    <source>
        <dbReference type="WBParaSite" id="nRc.2.0.1.t31818-RA"/>
    </source>
</evidence>
<dbReference type="InterPro" id="IPR017452">
    <property type="entry name" value="GPCR_Rhodpsn_7TM"/>
</dbReference>
<evidence type="ECO:0000256" key="4">
    <source>
        <dbReference type="ARBA" id="ARBA00023136"/>
    </source>
</evidence>
<dbReference type="WBParaSite" id="nRc.2.0.1.t31818-RA">
    <property type="protein sequence ID" value="nRc.2.0.1.t31818-RA"/>
    <property type="gene ID" value="nRc.2.0.1.g31818"/>
</dbReference>
<accession>A0A915K1W9</accession>
<evidence type="ECO:0000256" key="5">
    <source>
        <dbReference type="RuleBase" id="RU000688"/>
    </source>
</evidence>
<protein>
    <submittedName>
        <fullName evidence="9">G-protein coupled receptors family 1 profile domain-containing protein</fullName>
    </submittedName>
</protein>
<dbReference type="PROSITE" id="PS50262">
    <property type="entry name" value="G_PROTEIN_RECEP_F1_2"/>
    <property type="match status" value="1"/>
</dbReference>
<dbReference type="PANTHER" id="PTHR46641:SF9">
    <property type="entry name" value="G-PROTEIN COUPLED RECEPTORS FAMILY 1 PROFILE DOMAIN-CONTAINING PROTEIN"/>
    <property type="match status" value="1"/>
</dbReference>
<dbReference type="Gene3D" id="1.20.1070.10">
    <property type="entry name" value="Rhodopsin 7-helix transmembrane proteins"/>
    <property type="match status" value="1"/>
</dbReference>
<dbReference type="GO" id="GO:0004930">
    <property type="term" value="F:G protein-coupled receptor activity"/>
    <property type="evidence" value="ECO:0007669"/>
    <property type="project" value="UniProtKB-KW"/>
</dbReference>
<evidence type="ECO:0000256" key="6">
    <source>
        <dbReference type="SAM" id="Phobius"/>
    </source>
</evidence>
<dbReference type="AlphaFoldDB" id="A0A915K1W9"/>
<dbReference type="PRINTS" id="PR00237">
    <property type="entry name" value="GPCRRHODOPSN"/>
</dbReference>
<dbReference type="PROSITE" id="PS00237">
    <property type="entry name" value="G_PROTEIN_RECEP_F1_1"/>
    <property type="match status" value="1"/>
</dbReference>
<keyword evidence="5" id="KW-0297">G-protein coupled receptor</keyword>
<keyword evidence="8" id="KW-1185">Reference proteome</keyword>
<evidence type="ECO:0000256" key="1">
    <source>
        <dbReference type="ARBA" id="ARBA00004370"/>
    </source>
</evidence>
<keyword evidence="4 6" id="KW-0472">Membrane</keyword>